<name>A0A951QNG7_9CYAN</name>
<comment type="caution">
    <text evidence="1">The sequence shown here is derived from an EMBL/GenBank/DDBJ whole genome shotgun (WGS) entry which is preliminary data.</text>
</comment>
<reference evidence="1" key="2">
    <citation type="journal article" date="2022" name="Microbiol. Resour. Announc.">
        <title>Metagenome Sequencing to Explore Phylogenomics of Terrestrial Cyanobacteria.</title>
        <authorList>
            <person name="Ward R.D."/>
            <person name="Stajich J.E."/>
            <person name="Johansen J.R."/>
            <person name="Huntemann M."/>
            <person name="Clum A."/>
            <person name="Foster B."/>
            <person name="Foster B."/>
            <person name="Roux S."/>
            <person name="Palaniappan K."/>
            <person name="Varghese N."/>
            <person name="Mukherjee S."/>
            <person name="Reddy T.B.K."/>
            <person name="Daum C."/>
            <person name="Copeland A."/>
            <person name="Chen I.A."/>
            <person name="Ivanova N.N."/>
            <person name="Kyrpides N.C."/>
            <person name="Shapiro N."/>
            <person name="Eloe-Fadrosh E.A."/>
            <person name="Pietrasiak N."/>
        </authorList>
    </citation>
    <scope>NUCLEOTIDE SEQUENCE</scope>
    <source>
        <strain evidence="1">GSE-NOS-MK-12-04C</strain>
    </source>
</reference>
<proteinExistence type="predicted"/>
<sequence>MNKITDSLNIQLIEIISQLPSNEQKQVLNFAISLHNQQKIKEWNNISDEEAASLKVEFGDEDINFTEAVLSDYLLHIDSED</sequence>
<organism evidence="1 2">
    <name type="scientific">Cyanomargarita calcarea GSE-NOS-MK-12-04C</name>
    <dbReference type="NCBI Taxonomy" id="2839659"/>
    <lineage>
        <taxon>Bacteria</taxon>
        <taxon>Bacillati</taxon>
        <taxon>Cyanobacteriota</taxon>
        <taxon>Cyanophyceae</taxon>
        <taxon>Nostocales</taxon>
        <taxon>Cyanomargaritaceae</taxon>
        <taxon>Cyanomargarita</taxon>
    </lineage>
</organism>
<dbReference type="AlphaFoldDB" id="A0A951QNG7"/>
<dbReference type="Proteomes" id="UP000729701">
    <property type="component" value="Unassembled WGS sequence"/>
</dbReference>
<evidence type="ECO:0000313" key="1">
    <source>
        <dbReference type="EMBL" id="MBW4669519.1"/>
    </source>
</evidence>
<dbReference type="EMBL" id="JAHHGZ010000021">
    <property type="protein sequence ID" value="MBW4669519.1"/>
    <property type="molecule type" value="Genomic_DNA"/>
</dbReference>
<evidence type="ECO:0000313" key="2">
    <source>
        <dbReference type="Proteomes" id="UP000729701"/>
    </source>
</evidence>
<accession>A0A951QNG7</accession>
<protein>
    <submittedName>
        <fullName evidence="1">DUF2281 domain-containing protein</fullName>
    </submittedName>
</protein>
<reference evidence="1" key="1">
    <citation type="submission" date="2021-05" db="EMBL/GenBank/DDBJ databases">
        <authorList>
            <person name="Pietrasiak N."/>
            <person name="Ward R."/>
            <person name="Stajich J.E."/>
            <person name="Kurbessoian T."/>
        </authorList>
    </citation>
    <scope>NUCLEOTIDE SEQUENCE</scope>
    <source>
        <strain evidence="1">GSE-NOS-MK-12-04C</strain>
    </source>
</reference>
<gene>
    <name evidence="1" type="ORF">KME60_19405</name>
</gene>